<name>A0A9P6NDH2_9BASI</name>
<evidence type="ECO:0000313" key="2">
    <source>
        <dbReference type="Proteomes" id="UP000886653"/>
    </source>
</evidence>
<protein>
    <submittedName>
        <fullName evidence="1">Uncharacterized protein</fullName>
    </submittedName>
</protein>
<dbReference type="Proteomes" id="UP000886653">
    <property type="component" value="Unassembled WGS sequence"/>
</dbReference>
<keyword evidence="2" id="KW-1185">Reference proteome</keyword>
<proteinExistence type="predicted"/>
<organism evidence="1 2">
    <name type="scientific">Cronartium quercuum f. sp. fusiforme G11</name>
    <dbReference type="NCBI Taxonomy" id="708437"/>
    <lineage>
        <taxon>Eukaryota</taxon>
        <taxon>Fungi</taxon>
        <taxon>Dikarya</taxon>
        <taxon>Basidiomycota</taxon>
        <taxon>Pucciniomycotina</taxon>
        <taxon>Pucciniomycetes</taxon>
        <taxon>Pucciniales</taxon>
        <taxon>Coleosporiaceae</taxon>
        <taxon>Cronartium</taxon>
    </lineage>
</organism>
<reference evidence="1" key="1">
    <citation type="submission" date="2013-11" db="EMBL/GenBank/DDBJ databases">
        <title>Genome sequence of the fusiform rust pathogen reveals effectors for host alternation and coevolution with pine.</title>
        <authorList>
            <consortium name="DOE Joint Genome Institute"/>
            <person name="Smith K."/>
            <person name="Pendleton A."/>
            <person name="Kubisiak T."/>
            <person name="Anderson C."/>
            <person name="Salamov A."/>
            <person name="Aerts A."/>
            <person name="Riley R."/>
            <person name="Clum A."/>
            <person name="Lindquist E."/>
            <person name="Ence D."/>
            <person name="Campbell M."/>
            <person name="Kronenberg Z."/>
            <person name="Feau N."/>
            <person name="Dhillon B."/>
            <person name="Hamelin R."/>
            <person name="Burleigh J."/>
            <person name="Smith J."/>
            <person name="Yandell M."/>
            <person name="Nelson C."/>
            <person name="Grigoriev I."/>
            <person name="Davis J."/>
        </authorList>
    </citation>
    <scope>NUCLEOTIDE SEQUENCE</scope>
    <source>
        <strain evidence="1">G11</strain>
    </source>
</reference>
<evidence type="ECO:0000313" key="1">
    <source>
        <dbReference type="EMBL" id="KAG0141676.1"/>
    </source>
</evidence>
<dbReference type="AlphaFoldDB" id="A0A9P6NDH2"/>
<comment type="caution">
    <text evidence="1">The sequence shown here is derived from an EMBL/GenBank/DDBJ whole genome shotgun (WGS) entry which is preliminary data.</text>
</comment>
<dbReference type="EMBL" id="MU167376">
    <property type="protein sequence ID" value="KAG0141676.1"/>
    <property type="molecule type" value="Genomic_DNA"/>
</dbReference>
<gene>
    <name evidence="1" type="ORF">CROQUDRAFT_663530</name>
</gene>
<sequence>MLTSFLSQTSPNLRKEKGGNRGLFQLRCISPRTTRLNPQSKVERKVVFKVLEEMKREGSLIR</sequence>
<accession>A0A9P6NDH2</accession>